<dbReference type="Pfam" id="PF01527">
    <property type="entry name" value="HTH_Tnp_1"/>
    <property type="match status" value="1"/>
</dbReference>
<dbReference type="GO" id="GO:0004803">
    <property type="term" value="F:transposase activity"/>
    <property type="evidence" value="ECO:0007669"/>
    <property type="project" value="InterPro"/>
</dbReference>
<dbReference type="AlphaFoldDB" id="A0AAP9LDY9"/>
<sequence length="134" mass="15251">MSTKERRSRKHYSPELKLRLVKMAFEASNEGSSVAAIAREYGVNDNLLFKWMRIWQREGLISRPRRKYRKTASPALLPIQITPLTPTLPPVTTPAGSQDIICHARLRQGEITLHNPSVELMSLMLREMMGGEPP</sequence>
<reference evidence="2 5" key="3">
    <citation type="submission" date="2024-10" db="EMBL/GenBank/DDBJ databases">
        <authorList>
            <person name="Lu C.-H."/>
        </authorList>
    </citation>
    <scope>NUCLEOTIDE SEQUENCE [LARGE SCALE GENOMIC DNA]</scope>
    <source>
        <strain evidence="2 5">22QBSP01-2</strain>
    </source>
</reference>
<accession>A0AAP9LDY9</accession>
<name>A0AAP9LDY9_9GAMM</name>
<gene>
    <name evidence="2" type="ORF">ACIPSN_02825</name>
    <name evidence="3" type="ORF">GMX10_18855</name>
</gene>
<dbReference type="EMBL" id="JBIXKD010000002">
    <property type="protein sequence ID" value="MFJ5320319.1"/>
    <property type="molecule type" value="Genomic_DNA"/>
</dbReference>
<evidence type="ECO:0000313" key="2">
    <source>
        <dbReference type="EMBL" id="MFJ5320319.1"/>
    </source>
</evidence>
<comment type="similarity">
    <text evidence="1">Belongs to the transposase 8 family.</text>
</comment>
<dbReference type="GO" id="GO:0006313">
    <property type="term" value="P:DNA transposition"/>
    <property type="evidence" value="ECO:0007669"/>
    <property type="project" value="InterPro"/>
</dbReference>
<reference evidence="3" key="2">
    <citation type="journal article" date="2022" name="Plant Pathol J">
        <title>Comparative Genomic Analysis of Pathogenic Factors of Pectobacterium Species Isolated in South Korea Using Whole-Genome Sequencing.</title>
        <authorList>
            <person name="Jee S."/>
            <person name="Kang I.J."/>
            <person name="Bak G."/>
            <person name="Kang S."/>
            <person name="Lee J."/>
            <person name="Heu S."/>
            <person name="Hwang I."/>
        </authorList>
    </citation>
    <scope>NUCLEOTIDE SEQUENCE</scope>
    <source>
        <strain evidence="3">PZ1</strain>
    </source>
</reference>
<proteinExistence type="inferred from homology"/>
<dbReference type="Gene3D" id="1.10.10.10">
    <property type="entry name" value="Winged helix-like DNA-binding domain superfamily/Winged helix DNA-binding domain"/>
    <property type="match status" value="1"/>
</dbReference>
<dbReference type="InterPro" id="IPR009057">
    <property type="entry name" value="Homeodomain-like_sf"/>
</dbReference>
<dbReference type="InterPro" id="IPR002514">
    <property type="entry name" value="Transposase_8"/>
</dbReference>
<reference evidence="4" key="1">
    <citation type="submission" date="2019-11" db="EMBL/GenBank/DDBJ databases">
        <authorList>
            <person name="Jee S."/>
        </authorList>
    </citation>
    <scope>NUCLEOTIDE SEQUENCE [LARGE SCALE GENOMIC DNA]</scope>
    <source>
        <strain evidence="4">PZ1</strain>
    </source>
</reference>
<evidence type="ECO:0000313" key="5">
    <source>
        <dbReference type="Proteomes" id="UP001617714"/>
    </source>
</evidence>
<dbReference type="EMBL" id="CP046377">
    <property type="protein sequence ID" value="QHQ25857.1"/>
    <property type="molecule type" value="Genomic_DNA"/>
</dbReference>
<evidence type="ECO:0000313" key="3">
    <source>
        <dbReference type="EMBL" id="QHQ25857.1"/>
    </source>
</evidence>
<keyword evidence="5" id="KW-1185">Reference proteome</keyword>
<dbReference type="InterPro" id="IPR036388">
    <property type="entry name" value="WH-like_DNA-bd_sf"/>
</dbReference>
<protein>
    <submittedName>
        <fullName evidence="3">Transposase</fullName>
    </submittedName>
</protein>
<organism evidence="3 4">
    <name type="scientific">Pectobacterium parvum</name>
    <dbReference type="NCBI Taxonomy" id="2778550"/>
    <lineage>
        <taxon>Bacteria</taxon>
        <taxon>Pseudomonadati</taxon>
        <taxon>Pseudomonadota</taxon>
        <taxon>Gammaproteobacteria</taxon>
        <taxon>Enterobacterales</taxon>
        <taxon>Pectobacteriaceae</taxon>
        <taxon>Pectobacterium</taxon>
    </lineage>
</organism>
<dbReference type="Proteomes" id="UP000464054">
    <property type="component" value="Chromosome"/>
</dbReference>
<evidence type="ECO:0000313" key="4">
    <source>
        <dbReference type="Proteomes" id="UP000464054"/>
    </source>
</evidence>
<evidence type="ECO:0000256" key="1">
    <source>
        <dbReference type="ARBA" id="ARBA00009964"/>
    </source>
</evidence>
<dbReference type="SUPFAM" id="SSF46689">
    <property type="entry name" value="Homeodomain-like"/>
    <property type="match status" value="1"/>
</dbReference>
<dbReference type="RefSeq" id="WP_161547025.1">
    <property type="nucleotide sequence ID" value="NZ_CP046377.1"/>
</dbReference>
<dbReference type="Proteomes" id="UP001617714">
    <property type="component" value="Unassembled WGS sequence"/>
</dbReference>
<dbReference type="GO" id="GO:0003677">
    <property type="term" value="F:DNA binding"/>
    <property type="evidence" value="ECO:0007669"/>
    <property type="project" value="InterPro"/>
</dbReference>